<evidence type="ECO:0000256" key="2">
    <source>
        <dbReference type="SAM" id="Phobius"/>
    </source>
</evidence>
<dbReference type="CDD" id="cd05237">
    <property type="entry name" value="UDP_invert_4-6DH_SDR_e"/>
    <property type="match status" value="1"/>
</dbReference>
<protein>
    <recommendedName>
        <fullName evidence="3">Polysaccharide biosynthesis protein CapD-like domain-containing protein</fullName>
    </recommendedName>
</protein>
<keyword evidence="2" id="KW-0472">Membrane</keyword>
<comment type="similarity">
    <text evidence="1">Belongs to the polysaccharide synthase family.</text>
</comment>
<dbReference type="EMBL" id="UINC01008421">
    <property type="protein sequence ID" value="SVA37907.1"/>
    <property type="molecule type" value="Genomic_DNA"/>
</dbReference>
<gene>
    <name evidence="4" type="ORF">METZ01_LOCUS90761</name>
</gene>
<evidence type="ECO:0000259" key="3">
    <source>
        <dbReference type="Pfam" id="PF02719"/>
    </source>
</evidence>
<proteinExistence type="inferred from homology"/>
<organism evidence="4">
    <name type="scientific">marine metagenome</name>
    <dbReference type="NCBI Taxonomy" id="408172"/>
    <lineage>
        <taxon>unclassified sequences</taxon>
        <taxon>metagenomes</taxon>
        <taxon>ecological metagenomes</taxon>
    </lineage>
</organism>
<name>A0A381VE25_9ZZZZ</name>
<dbReference type="InterPro" id="IPR003869">
    <property type="entry name" value="Polysac_CapD-like"/>
</dbReference>
<feature type="transmembrane region" description="Helical" evidence="2">
    <location>
        <begin position="21"/>
        <end position="42"/>
    </location>
</feature>
<keyword evidence="2" id="KW-1133">Transmembrane helix</keyword>
<dbReference type="InterPro" id="IPR051203">
    <property type="entry name" value="Polysaccharide_Synthase-Rel"/>
</dbReference>
<dbReference type="AlphaFoldDB" id="A0A381VE25"/>
<dbReference type="SUPFAM" id="SSF51735">
    <property type="entry name" value="NAD(P)-binding Rossmann-fold domains"/>
    <property type="match status" value="2"/>
</dbReference>
<evidence type="ECO:0000256" key="1">
    <source>
        <dbReference type="ARBA" id="ARBA00007430"/>
    </source>
</evidence>
<evidence type="ECO:0000313" key="4">
    <source>
        <dbReference type="EMBL" id="SVA37907.1"/>
    </source>
</evidence>
<feature type="domain" description="Polysaccharide biosynthesis protein CapD-like" evidence="3">
    <location>
        <begin position="291"/>
        <end position="572"/>
    </location>
</feature>
<dbReference type="Pfam" id="PF13727">
    <property type="entry name" value="CoA_binding_3"/>
    <property type="match status" value="1"/>
</dbReference>
<dbReference type="Gene3D" id="3.40.50.720">
    <property type="entry name" value="NAD(P)-binding Rossmann-like Domain"/>
    <property type="match status" value="2"/>
</dbReference>
<dbReference type="InterPro" id="IPR036291">
    <property type="entry name" value="NAD(P)-bd_dom_sf"/>
</dbReference>
<accession>A0A381VE25</accession>
<feature type="transmembrane region" description="Helical" evidence="2">
    <location>
        <begin position="48"/>
        <end position="70"/>
    </location>
</feature>
<keyword evidence="2" id="KW-0812">Transmembrane</keyword>
<feature type="transmembrane region" description="Helical" evidence="2">
    <location>
        <begin position="109"/>
        <end position="132"/>
    </location>
</feature>
<dbReference type="PANTHER" id="PTHR43318">
    <property type="entry name" value="UDP-N-ACETYLGLUCOSAMINE 4,6-DEHYDRATASE"/>
    <property type="match status" value="1"/>
</dbReference>
<dbReference type="PANTHER" id="PTHR43318:SF1">
    <property type="entry name" value="POLYSACCHARIDE BIOSYNTHESIS PROTEIN EPSC-RELATED"/>
    <property type="match status" value="1"/>
</dbReference>
<dbReference type="Pfam" id="PF02719">
    <property type="entry name" value="Polysacc_synt_2"/>
    <property type="match status" value="1"/>
</dbReference>
<sequence length="630" mass="69537">MKIAITLLGLLRKHRRTTTSIIYALIAATSYSIAFLLRFALLRDGTARFLWSLILLVVIRVGFALVTRLGIGSWRYVGIRDLYRLTLATTAGSILFFAMTWWVPGVPHVPRFIIVLEWLLTGNLTATVWVTYRYIFEWQTHREHRSEGTKRVLLVGAGMAGQMLVREMARVPTGHTPVGFVDDDSMKRGTLIHGVEVVGSVDDLARIAEEHEVEQIFIAIPSAEPAQLRRIIELCENLDIGFKLLPGIREVIEGDARLNQLREVRLEDLLGRNPIELELPELSTDVEGQTVLITGAAGSIGSELARQVALHAPSKLILVDQAETPLYYIDLELGKNHPDLDVEARLIDVTDCTRLDEVFKLHRPSRVFHAAAYKHVPMMEGHPLAAVHNNVLGTWLVAKAAGEHGTKRFILVSTDKAVCPANVMGATKRIAELVTLYLQDLYPKTAFGAVRFGNVLGSSGSVIPIFQSQIEAGEPLTVTHEEITRFFMTIPEAVQLILQASLLPEIKGGIAMLEMGEPVPILELAKNLLRLSGKSALLGRDILITGLRPGEKLHEELAAPDEKAIQTGIEKVNLLDTSVARLPESIAQAIEEERIDEVTVYLRAEIMAVDLEADVALDGEKPIAQMVGSD</sequence>
<reference evidence="4" key="1">
    <citation type="submission" date="2018-05" db="EMBL/GenBank/DDBJ databases">
        <authorList>
            <person name="Lanie J.A."/>
            <person name="Ng W.-L."/>
            <person name="Kazmierczak K.M."/>
            <person name="Andrzejewski T.M."/>
            <person name="Davidsen T.M."/>
            <person name="Wayne K.J."/>
            <person name="Tettelin H."/>
            <person name="Glass J.I."/>
            <person name="Rusch D."/>
            <person name="Podicherti R."/>
            <person name="Tsui H.-C.T."/>
            <person name="Winkler M.E."/>
        </authorList>
    </citation>
    <scope>NUCLEOTIDE SEQUENCE</scope>
</reference>
<feature type="transmembrane region" description="Helical" evidence="2">
    <location>
        <begin position="82"/>
        <end position="103"/>
    </location>
</feature>